<keyword evidence="1" id="KW-0732">Signal</keyword>
<dbReference type="InterPro" id="IPR011250">
    <property type="entry name" value="OMP/PagP_B-barrel"/>
</dbReference>
<accession>A0A840CS68</accession>
<evidence type="ECO:0000256" key="1">
    <source>
        <dbReference type="SAM" id="SignalP"/>
    </source>
</evidence>
<dbReference type="Gene3D" id="2.40.160.20">
    <property type="match status" value="1"/>
</dbReference>
<comment type="caution">
    <text evidence="3">The sequence shown here is derived from an EMBL/GenBank/DDBJ whole genome shotgun (WGS) entry which is preliminary data.</text>
</comment>
<dbReference type="EMBL" id="JACIEP010000018">
    <property type="protein sequence ID" value="MBB4037881.1"/>
    <property type="molecule type" value="Genomic_DNA"/>
</dbReference>
<feature type="chain" id="PRO_5032620183" description="Outer membrane protein beta-barrel domain-containing protein" evidence="1">
    <location>
        <begin position="20"/>
        <end position="214"/>
    </location>
</feature>
<reference evidence="3 4" key="1">
    <citation type="submission" date="2020-08" db="EMBL/GenBank/DDBJ databases">
        <title>Genomic Encyclopedia of Type Strains, Phase IV (KMG-IV): sequencing the most valuable type-strain genomes for metagenomic binning, comparative biology and taxonomic classification.</title>
        <authorList>
            <person name="Goeker M."/>
        </authorList>
    </citation>
    <scope>NUCLEOTIDE SEQUENCE [LARGE SCALE GENOMIC DNA]</scope>
    <source>
        <strain evidence="3 4">DSM 104969</strain>
    </source>
</reference>
<dbReference type="AlphaFoldDB" id="A0A840CS68"/>
<evidence type="ECO:0000313" key="3">
    <source>
        <dbReference type="EMBL" id="MBB4037881.1"/>
    </source>
</evidence>
<dbReference type="SUPFAM" id="SSF56925">
    <property type="entry name" value="OMPA-like"/>
    <property type="match status" value="1"/>
</dbReference>
<protein>
    <recommendedName>
        <fullName evidence="2">Outer membrane protein beta-barrel domain-containing protein</fullName>
    </recommendedName>
</protein>
<dbReference type="Pfam" id="PF13568">
    <property type="entry name" value="OMP_b-brl_2"/>
    <property type="match status" value="1"/>
</dbReference>
<keyword evidence="4" id="KW-1185">Reference proteome</keyword>
<proteinExistence type="predicted"/>
<feature type="signal peptide" evidence="1">
    <location>
        <begin position="1"/>
        <end position="19"/>
    </location>
</feature>
<sequence>MMKKFILILMIGCCISLNAQESNKKHLDVKATWGIKAEANISNFFISGTSVIDSKMKLGFTGGAFLNLEFSEHFALQGELIYHYKSSDFDREDLKGKYEYWGTEIPIYAVYQWKLAKGNRLYAGIGPYTEFGFSAKLKRNGEKIDLYEKEKLAEVSAMKDSNVGFGVIVGYEFANGIQINGSYKVGITNILDSNSNSVSLHPNTFSLGIGYRFK</sequence>
<feature type="domain" description="Outer membrane protein beta-barrel" evidence="2">
    <location>
        <begin position="19"/>
        <end position="191"/>
    </location>
</feature>
<dbReference type="InterPro" id="IPR025665">
    <property type="entry name" value="Beta-barrel_OMP_2"/>
</dbReference>
<name>A0A840CS68_9BACT</name>
<dbReference type="RefSeq" id="WP_183308722.1">
    <property type="nucleotide sequence ID" value="NZ_JACIEP010000018.1"/>
</dbReference>
<dbReference type="Proteomes" id="UP000555103">
    <property type="component" value="Unassembled WGS sequence"/>
</dbReference>
<gene>
    <name evidence="3" type="ORF">GGR21_003802</name>
</gene>
<evidence type="ECO:0000313" key="4">
    <source>
        <dbReference type="Proteomes" id="UP000555103"/>
    </source>
</evidence>
<organism evidence="3 4">
    <name type="scientific">Dysgonomonas hofstadii</name>
    <dbReference type="NCBI Taxonomy" id="637886"/>
    <lineage>
        <taxon>Bacteria</taxon>
        <taxon>Pseudomonadati</taxon>
        <taxon>Bacteroidota</taxon>
        <taxon>Bacteroidia</taxon>
        <taxon>Bacteroidales</taxon>
        <taxon>Dysgonomonadaceae</taxon>
        <taxon>Dysgonomonas</taxon>
    </lineage>
</organism>
<evidence type="ECO:0000259" key="2">
    <source>
        <dbReference type="Pfam" id="PF13568"/>
    </source>
</evidence>